<reference evidence="2" key="1">
    <citation type="submission" date="2021-04" db="EMBL/GenBank/DDBJ databases">
        <title>Genome sequence of Woronichinia naegeliana from Washington state freshwater lake bloom.</title>
        <authorList>
            <person name="Dreher T.W."/>
        </authorList>
    </citation>
    <scope>NUCLEOTIDE SEQUENCE</scope>
    <source>
        <strain evidence="2">WA131</strain>
    </source>
</reference>
<accession>A0A977KT99</accession>
<evidence type="ECO:0000256" key="1">
    <source>
        <dbReference type="SAM" id="Phobius"/>
    </source>
</evidence>
<dbReference type="AlphaFoldDB" id="A0A977KT99"/>
<keyword evidence="1" id="KW-0472">Membrane</keyword>
<sequence length="580" mass="65335">MPKSLVNQAKSSPLETGSALNLKAQLQQKKIKRENRQKFFKNLIPALVVGLIIAFPLAAFKSVLLAAIAALAIPVIWLSYCYPLTALWLFLIYMPFSGTVTYWIGNGNALFQLSKDALYLPALGGLMQRCWQKKQPIWVVPALMPTFLILIGFSLLTLILINGQQQWLIPDCDLGNPSGQALHNANGDYLIDTQGDLITGACKSGIPIIQGLLGLKVLIGYVPLIFCAYYLIEDRQKLNRLGRLLILITLVTCSLGIAQYWLLKTGHCVGTRGMSGVELYQASLEAKCLVGGSLLYSPEQGQIRLPGTFVSPWHWAWFLVGNAAISFIVTFCEQSRFWRLMGLLGMALVFINAVICGQRLALALVPTLIFVLLILTGQFANFKRFLPLIIVLPLVLFIGFSFFNPSFIQERINSFVDRWNQAPPYVFIQQQFSFTLAKSKGILGQGLGTATNSTRTFGPVFFLETYHPKLLFELGFGGLFLFMIFITHLTILTFKSYRSLKDKNLRSWGSSFWVFILIIGYFPYWYPLDTDPVAVYYWFFAGIIFKLPDLEKMQIENSDVKIFTPRKKLIRSRQEKSLST</sequence>
<dbReference type="EMBL" id="CP073041">
    <property type="protein sequence ID" value="UXE59498.1"/>
    <property type="molecule type" value="Genomic_DNA"/>
</dbReference>
<dbReference type="InterPro" id="IPR049753">
    <property type="entry name" value="EPS_HpsL-like"/>
</dbReference>
<protein>
    <submittedName>
        <fullName evidence="2">Hormogonium polysaccharide biosynthesis protein HpsL</fullName>
    </submittedName>
</protein>
<dbReference type="KEGG" id="wna:KA717_27440"/>
<feature type="transmembrane region" description="Helical" evidence="1">
    <location>
        <begin position="361"/>
        <end position="380"/>
    </location>
</feature>
<name>A0A977KT99_9CYAN</name>
<feature type="transmembrane region" description="Helical" evidence="1">
    <location>
        <begin position="470"/>
        <end position="493"/>
    </location>
</feature>
<feature type="transmembrane region" description="Helical" evidence="1">
    <location>
        <begin position="337"/>
        <end position="355"/>
    </location>
</feature>
<feature type="transmembrane region" description="Helical" evidence="1">
    <location>
        <begin position="137"/>
        <end position="161"/>
    </location>
</feature>
<feature type="transmembrane region" description="Helical" evidence="1">
    <location>
        <begin position="213"/>
        <end position="232"/>
    </location>
</feature>
<feature type="transmembrane region" description="Helical" evidence="1">
    <location>
        <begin position="39"/>
        <end position="58"/>
    </location>
</feature>
<proteinExistence type="predicted"/>
<organism evidence="2">
    <name type="scientific">Woronichinia naegeliana WA131</name>
    <dbReference type="NCBI Taxonomy" id="2824559"/>
    <lineage>
        <taxon>Bacteria</taxon>
        <taxon>Bacillati</taxon>
        <taxon>Cyanobacteriota</taxon>
        <taxon>Cyanophyceae</taxon>
        <taxon>Synechococcales</taxon>
        <taxon>Coelosphaeriaceae</taxon>
        <taxon>Woronichinia</taxon>
    </lineage>
</organism>
<dbReference type="NCBIfam" id="NF038300">
    <property type="entry name" value="EPS_HpsL"/>
    <property type="match status" value="1"/>
</dbReference>
<evidence type="ECO:0000313" key="2">
    <source>
        <dbReference type="EMBL" id="UXE59498.1"/>
    </source>
</evidence>
<feature type="transmembrane region" description="Helical" evidence="1">
    <location>
        <begin position="244"/>
        <end position="263"/>
    </location>
</feature>
<feature type="transmembrane region" description="Helical" evidence="1">
    <location>
        <begin position="64"/>
        <end position="93"/>
    </location>
</feature>
<feature type="transmembrane region" description="Helical" evidence="1">
    <location>
        <begin position="314"/>
        <end position="332"/>
    </location>
</feature>
<dbReference type="Proteomes" id="UP001065613">
    <property type="component" value="Chromosome"/>
</dbReference>
<keyword evidence="1" id="KW-0812">Transmembrane</keyword>
<keyword evidence="1" id="KW-1133">Transmembrane helix</keyword>
<feature type="transmembrane region" description="Helical" evidence="1">
    <location>
        <begin position="385"/>
        <end position="403"/>
    </location>
</feature>
<feature type="transmembrane region" description="Helical" evidence="1">
    <location>
        <begin position="505"/>
        <end position="526"/>
    </location>
</feature>
<gene>
    <name evidence="2" type="primary">hpsL</name>
    <name evidence="2" type="ORF">KA717_27440</name>
</gene>